<evidence type="ECO:0000313" key="7">
    <source>
        <dbReference type="Proteomes" id="UP000474024"/>
    </source>
</evidence>
<evidence type="ECO:0000256" key="5">
    <source>
        <dbReference type="NCBIfam" id="TIGR00205"/>
    </source>
</evidence>
<dbReference type="PANTHER" id="PTHR34653:SF1">
    <property type="entry name" value="FLAGELLAR HOOK-BASAL BODY COMPLEX PROTEIN FLIE"/>
    <property type="match status" value="1"/>
</dbReference>
<proteinExistence type="inferred from homology"/>
<comment type="similarity">
    <text evidence="2 4">Belongs to the FliE family.</text>
</comment>
<dbReference type="GO" id="GO:0009425">
    <property type="term" value="C:bacterial-type flagellum basal body"/>
    <property type="evidence" value="ECO:0007669"/>
    <property type="project" value="UniProtKB-SubCell"/>
</dbReference>
<dbReference type="InterPro" id="IPR001624">
    <property type="entry name" value="FliE"/>
</dbReference>
<dbReference type="Pfam" id="PF02049">
    <property type="entry name" value="FliE"/>
    <property type="match status" value="1"/>
</dbReference>
<accession>A0A6L5YQ05</accession>
<name>A0A6L5YQ05_9FIRM</name>
<dbReference type="HAMAP" id="MF_00724">
    <property type="entry name" value="FliE"/>
    <property type="match status" value="1"/>
</dbReference>
<reference evidence="6 7" key="1">
    <citation type="submission" date="2019-08" db="EMBL/GenBank/DDBJ databases">
        <title>In-depth cultivation of the pig gut microbiome towards novel bacterial diversity and tailored functional studies.</title>
        <authorList>
            <person name="Wylensek D."/>
            <person name="Hitch T.C.A."/>
            <person name="Clavel T."/>
        </authorList>
    </citation>
    <scope>NUCLEOTIDE SEQUENCE [LARGE SCALE GENOMIC DNA]</scope>
    <source>
        <strain evidence="6 7">MUC/MUC-530-WT-4D</strain>
    </source>
</reference>
<sequence length="103" mass="11426">MDISVLNGVTSDYLNNFAQNESLVQKKDDSFSSVLSSAMDAIDETNDLQNDAESETIRFALGESENTHDLLIAQTKALTALQYTTAVRDKMIDAYKEIMQISI</sequence>
<keyword evidence="6" id="KW-0966">Cell projection</keyword>
<dbReference type="PRINTS" id="PR01006">
    <property type="entry name" value="FLGHOOKFLIE"/>
</dbReference>
<keyword evidence="6" id="KW-0282">Flagellum</keyword>
<evidence type="ECO:0000256" key="1">
    <source>
        <dbReference type="ARBA" id="ARBA00004117"/>
    </source>
</evidence>
<dbReference type="RefSeq" id="WP_154429532.1">
    <property type="nucleotide sequence ID" value="NZ_VUNI01000007.1"/>
</dbReference>
<evidence type="ECO:0000256" key="2">
    <source>
        <dbReference type="ARBA" id="ARBA00009272"/>
    </source>
</evidence>
<organism evidence="6 7">
    <name type="scientific">Roseburia porci</name>
    <dbReference type="NCBI Taxonomy" id="2605790"/>
    <lineage>
        <taxon>Bacteria</taxon>
        <taxon>Bacillati</taxon>
        <taxon>Bacillota</taxon>
        <taxon>Clostridia</taxon>
        <taxon>Lachnospirales</taxon>
        <taxon>Lachnospiraceae</taxon>
        <taxon>Roseburia</taxon>
    </lineage>
</organism>
<keyword evidence="3 4" id="KW-0975">Bacterial flagellum</keyword>
<dbReference type="EMBL" id="VUNI01000007">
    <property type="protein sequence ID" value="MST74564.1"/>
    <property type="molecule type" value="Genomic_DNA"/>
</dbReference>
<gene>
    <name evidence="4 6" type="primary">fliE</name>
    <name evidence="6" type="ORF">FYJ75_05855</name>
</gene>
<dbReference type="Proteomes" id="UP000474024">
    <property type="component" value="Unassembled WGS sequence"/>
</dbReference>
<evidence type="ECO:0000256" key="4">
    <source>
        <dbReference type="HAMAP-Rule" id="MF_00724"/>
    </source>
</evidence>
<dbReference type="PANTHER" id="PTHR34653">
    <property type="match status" value="1"/>
</dbReference>
<dbReference type="NCBIfam" id="TIGR00205">
    <property type="entry name" value="fliE"/>
    <property type="match status" value="1"/>
</dbReference>
<comment type="caution">
    <text evidence="6">The sequence shown here is derived from an EMBL/GenBank/DDBJ whole genome shotgun (WGS) entry which is preliminary data.</text>
</comment>
<evidence type="ECO:0000313" key="6">
    <source>
        <dbReference type="EMBL" id="MST74564.1"/>
    </source>
</evidence>
<dbReference type="AlphaFoldDB" id="A0A6L5YQ05"/>
<keyword evidence="6" id="KW-0969">Cilium</keyword>
<dbReference type="GO" id="GO:0003774">
    <property type="term" value="F:cytoskeletal motor activity"/>
    <property type="evidence" value="ECO:0007669"/>
    <property type="project" value="InterPro"/>
</dbReference>
<comment type="subcellular location">
    <subcellularLocation>
        <location evidence="1 4">Bacterial flagellum basal body</location>
    </subcellularLocation>
</comment>
<dbReference type="GO" id="GO:0005198">
    <property type="term" value="F:structural molecule activity"/>
    <property type="evidence" value="ECO:0007669"/>
    <property type="project" value="UniProtKB-UniRule"/>
</dbReference>
<protein>
    <recommendedName>
        <fullName evidence="4 5">Flagellar hook-basal body complex protein FliE</fullName>
    </recommendedName>
</protein>
<evidence type="ECO:0000256" key="3">
    <source>
        <dbReference type="ARBA" id="ARBA00023143"/>
    </source>
</evidence>
<dbReference type="GO" id="GO:0071973">
    <property type="term" value="P:bacterial-type flagellum-dependent cell motility"/>
    <property type="evidence" value="ECO:0007669"/>
    <property type="project" value="InterPro"/>
</dbReference>
<keyword evidence="7" id="KW-1185">Reference proteome</keyword>